<evidence type="ECO:0000256" key="2">
    <source>
        <dbReference type="PIRSR" id="PIRSR000915-1"/>
    </source>
</evidence>
<feature type="binding site" evidence="4">
    <location>
        <position position="38"/>
    </location>
    <ligand>
        <name>Mg(2+)</name>
        <dbReference type="ChEBI" id="CHEBI:18420"/>
    </ligand>
</feature>
<dbReference type="Pfam" id="PF13242">
    <property type="entry name" value="Hydrolase_like"/>
    <property type="match status" value="1"/>
</dbReference>
<evidence type="ECO:0000256" key="3">
    <source>
        <dbReference type="PIRSR" id="PIRSR000915-2"/>
    </source>
</evidence>
<dbReference type="Pfam" id="PF13344">
    <property type="entry name" value="Hydrolase_6"/>
    <property type="match status" value="1"/>
</dbReference>
<evidence type="ECO:0000313" key="5">
    <source>
        <dbReference type="Proteomes" id="UP000515160"/>
    </source>
</evidence>
<evidence type="ECO:0000256" key="1">
    <source>
        <dbReference type="PIRNR" id="PIRNR000915"/>
    </source>
</evidence>
<dbReference type="GO" id="GO:0046872">
    <property type="term" value="F:metal ion binding"/>
    <property type="evidence" value="ECO:0007669"/>
    <property type="project" value="UniProtKB-KW"/>
</dbReference>
<organism evidence="5 6">
    <name type="scientific">Drosophila albomicans</name>
    <name type="common">Fruit fly</name>
    <dbReference type="NCBI Taxonomy" id="7291"/>
    <lineage>
        <taxon>Eukaryota</taxon>
        <taxon>Metazoa</taxon>
        <taxon>Ecdysozoa</taxon>
        <taxon>Arthropoda</taxon>
        <taxon>Hexapoda</taxon>
        <taxon>Insecta</taxon>
        <taxon>Pterygota</taxon>
        <taxon>Neoptera</taxon>
        <taxon>Endopterygota</taxon>
        <taxon>Diptera</taxon>
        <taxon>Brachycera</taxon>
        <taxon>Muscomorpha</taxon>
        <taxon>Ephydroidea</taxon>
        <taxon>Drosophilidae</taxon>
        <taxon>Drosophila</taxon>
    </lineage>
</organism>
<dbReference type="CDD" id="cd07508">
    <property type="entry name" value="HAD_Pase_UmpH-like"/>
    <property type="match status" value="1"/>
</dbReference>
<comment type="cofactor">
    <cofactor evidence="4">
        <name>Mg(2+)</name>
        <dbReference type="ChEBI" id="CHEBI:18420"/>
    </cofactor>
    <text evidence="4">Divalent metal ions. Mg(2+) is the most effective.</text>
</comment>
<reference evidence="6" key="1">
    <citation type="submission" date="2025-08" db="UniProtKB">
        <authorList>
            <consortium name="RefSeq"/>
        </authorList>
    </citation>
    <scope>IDENTIFICATION</scope>
    <source>
        <strain evidence="6">15112-1751.03</strain>
        <tissue evidence="6">Whole Adult</tissue>
    </source>
</reference>
<dbReference type="PANTHER" id="PTHR19288:SF4">
    <property type="entry name" value="RE04130P-RELATED"/>
    <property type="match status" value="1"/>
</dbReference>
<feature type="active site" description="Nucleophile" evidence="2">
    <location>
        <position position="38"/>
    </location>
</feature>
<proteinExistence type="inferred from homology"/>
<keyword evidence="1" id="KW-0378">Hydrolase</keyword>
<feature type="binding site" evidence="4">
    <location>
        <position position="257"/>
    </location>
    <ligand>
        <name>Mg(2+)</name>
        <dbReference type="ChEBI" id="CHEBI:18420"/>
    </ligand>
</feature>
<gene>
    <name evidence="6" type="primary">LOC117577714</name>
</gene>
<dbReference type="InterPro" id="IPR006357">
    <property type="entry name" value="HAD-SF_hydro_IIA"/>
</dbReference>
<dbReference type="PANTHER" id="PTHR19288">
    <property type="entry name" value="4-NITROPHENYLPHOSPHATASE-RELATED"/>
    <property type="match status" value="1"/>
</dbReference>
<dbReference type="GeneID" id="117577714"/>
<dbReference type="InterPro" id="IPR023214">
    <property type="entry name" value="HAD_sf"/>
</dbReference>
<dbReference type="SUPFAM" id="SSF56784">
    <property type="entry name" value="HAD-like"/>
    <property type="match status" value="1"/>
</dbReference>
<accession>A0A6P8XYB2</accession>
<dbReference type="FunFam" id="3.40.50.1000:FF:000170">
    <property type="entry name" value="4-nitrophenylphosphatase"/>
    <property type="match status" value="1"/>
</dbReference>
<dbReference type="GO" id="GO:0005737">
    <property type="term" value="C:cytoplasm"/>
    <property type="evidence" value="ECO:0007669"/>
    <property type="project" value="TreeGrafter"/>
</dbReference>
<keyword evidence="4" id="KW-0479">Metal-binding</keyword>
<keyword evidence="5" id="KW-1185">Reference proteome</keyword>
<dbReference type="Proteomes" id="UP000515160">
    <property type="component" value="Chromosome X"/>
</dbReference>
<dbReference type="InterPro" id="IPR036412">
    <property type="entry name" value="HAD-like_sf"/>
</dbReference>
<dbReference type="AlphaFoldDB" id="A0A6P8XYB2"/>
<feature type="binding site" evidence="4">
    <location>
        <position position="40"/>
    </location>
    <ligand>
        <name>Mg(2+)</name>
        <dbReference type="ChEBI" id="CHEBI:18420"/>
    </ligand>
</feature>
<dbReference type="OrthoDB" id="413953at2759"/>
<dbReference type="RefSeq" id="XP_034118508.1">
    <property type="nucleotide sequence ID" value="XM_034262617.2"/>
</dbReference>
<keyword evidence="4" id="KW-0460">Magnesium</keyword>
<sequence length="319" mass="35223">MANNSSSSSVASRPRHILQLSTEEKRRFVDSFDRVFTDIDGVIFTLQHNVPHAPDGFAALQKAGKPITYVTNNSARAVESTVRSFAQVGMEVQKEQIWHPAQSIVHYLRSINFDGLIYIIASPKFKQVLHDAGFQMIDGPNHLIEDTYSDLAKHIFDKSPVRAVVIDVDFNLTSTKLLRAHLYLRHPDCLLLTGATDRLLPVAKDINIIGPGPFASILVEASGKEPTMLGKPGRPLGDMLIEHHKVSDPKRVLMIGDMLAQDVKFGRMCGFQTLLVLTGGCTLEQLEAETSPDLVPDYYADSAADLAKLFETLVPKAHV</sequence>
<feature type="active site" description="Proton donor" evidence="2">
    <location>
        <position position="40"/>
    </location>
</feature>
<dbReference type="PIRSF" id="PIRSF000915">
    <property type="entry name" value="PGP-type_phosphatase"/>
    <property type="match status" value="1"/>
</dbReference>
<feature type="binding site" evidence="3">
    <location>
        <position position="231"/>
    </location>
    <ligand>
        <name>substrate</name>
    </ligand>
</feature>
<protein>
    <submittedName>
        <fullName evidence="6">Chronophin</fullName>
    </submittedName>
</protein>
<dbReference type="Gene3D" id="3.40.50.1000">
    <property type="entry name" value="HAD superfamily/HAD-like"/>
    <property type="match status" value="2"/>
</dbReference>
<evidence type="ECO:0000256" key="4">
    <source>
        <dbReference type="PIRSR" id="PIRSR000915-3"/>
    </source>
</evidence>
<comment type="similarity">
    <text evidence="1">Belongs to the HAD-like hydrolase superfamily.</text>
</comment>
<name>A0A6P8XYB2_DROAB</name>
<dbReference type="GO" id="GO:0016791">
    <property type="term" value="F:phosphatase activity"/>
    <property type="evidence" value="ECO:0007669"/>
    <property type="project" value="TreeGrafter"/>
</dbReference>
<evidence type="ECO:0000313" key="6">
    <source>
        <dbReference type="RefSeq" id="XP_034118508.1"/>
    </source>
</evidence>
<dbReference type="NCBIfam" id="TIGR01460">
    <property type="entry name" value="HAD-SF-IIA"/>
    <property type="match status" value="1"/>
</dbReference>